<dbReference type="InterPro" id="IPR000215">
    <property type="entry name" value="Serpin_fam"/>
</dbReference>
<sequence length="284" mass="31240">MIYQGATGPSAENLEKVLAITGAKKSADSYEALMETVSYIYSVKVHVANKIFAQSPFKDDFSATVTKSFFAETETLDLSNAADAAGKINSWTEEKSESRIKDIVSAGDLAGSKLVLASGLDIKGDWLIQFEEKDTQKKKFYISETDTVDCQMLYSSERLRYGEDLDLESQVACIAYENESIYLMLFLPRNRMGIKDLETKIQNKTIPKILQNMDHADVLLYVPKFRIEAKPDLQGPLTELGLGAIFDNPEFPGVVDGPTKSVKIAHKASIGVTEQGTDVGDAGK</sequence>
<dbReference type="GO" id="GO:0004867">
    <property type="term" value="F:serine-type endopeptidase inhibitor activity"/>
    <property type="evidence" value="ECO:0007669"/>
    <property type="project" value="UniProtKB-KW"/>
</dbReference>
<dbReference type="Gene3D" id="3.30.497.10">
    <property type="entry name" value="Antithrombin, subunit I, domain 2"/>
    <property type="match status" value="1"/>
</dbReference>
<organism evidence="6 7">
    <name type="scientific">Popillia japonica</name>
    <name type="common">Japanese beetle</name>
    <dbReference type="NCBI Taxonomy" id="7064"/>
    <lineage>
        <taxon>Eukaryota</taxon>
        <taxon>Metazoa</taxon>
        <taxon>Ecdysozoa</taxon>
        <taxon>Arthropoda</taxon>
        <taxon>Hexapoda</taxon>
        <taxon>Insecta</taxon>
        <taxon>Pterygota</taxon>
        <taxon>Neoptera</taxon>
        <taxon>Endopterygota</taxon>
        <taxon>Coleoptera</taxon>
        <taxon>Polyphaga</taxon>
        <taxon>Scarabaeiformia</taxon>
        <taxon>Scarabaeidae</taxon>
        <taxon>Rutelinae</taxon>
        <taxon>Popillia</taxon>
    </lineage>
</organism>
<dbReference type="InterPro" id="IPR036186">
    <property type="entry name" value="Serpin_sf"/>
</dbReference>
<evidence type="ECO:0000259" key="5">
    <source>
        <dbReference type="SMART" id="SM00093"/>
    </source>
</evidence>
<dbReference type="Pfam" id="PF00079">
    <property type="entry name" value="Serpin"/>
    <property type="match status" value="1"/>
</dbReference>
<evidence type="ECO:0000313" key="7">
    <source>
        <dbReference type="Proteomes" id="UP001458880"/>
    </source>
</evidence>
<comment type="caution">
    <text evidence="6">The sequence shown here is derived from an EMBL/GenBank/DDBJ whole genome shotgun (WGS) entry which is preliminary data.</text>
</comment>
<evidence type="ECO:0000313" key="6">
    <source>
        <dbReference type="EMBL" id="KAK9731163.1"/>
    </source>
</evidence>
<feature type="domain" description="Serpin" evidence="5">
    <location>
        <begin position="1"/>
        <end position="283"/>
    </location>
</feature>
<reference evidence="6 7" key="1">
    <citation type="journal article" date="2024" name="BMC Genomics">
        <title>De novo assembly and annotation of Popillia japonica's genome with initial clues to its potential as an invasive pest.</title>
        <authorList>
            <person name="Cucini C."/>
            <person name="Boschi S."/>
            <person name="Funari R."/>
            <person name="Cardaioli E."/>
            <person name="Iannotti N."/>
            <person name="Marturano G."/>
            <person name="Paoli F."/>
            <person name="Bruttini M."/>
            <person name="Carapelli A."/>
            <person name="Frati F."/>
            <person name="Nardi F."/>
        </authorList>
    </citation>
    <scope>NUCLEOTIDE SEQUENCE [LARGE SCALE GENOMIC DNA]</scope>
    <source>
        <strain evidence="6">DMR45628</strain>
    </source>
</reference>
<protein>
    <submittedName>
        <fullName evidence="6">Serpin (Serine protease inhibitor)</fullName>
    </submittedName>
</protein>
<comment type="similarity">
    <text evidence="1 4">Belongs to the serpin family.</text>
</comment>
<gene>
    <name evidence="6" type="ORF">QE152_g13923</name>
</gene>
<evidence type="ECO:0000256" key="3">
    <source>
        <dbReference type="ARBA" id="ARBA00022900"/>
    </source>
</evidence>
<evidence type="ECO:0000256" key="2">
    <source>
        <dbReference type="ARBA" id="ARBA00022690"/>
    </source>
</evidence>
<dbReference type="SUPFAM" id="SSF56574">
    <property type="entry name" value="Serpins"/>
    <property type="match status" value="1"/>
</dbReference>
<keyword evidence="3 6" id="KW-0722">Serine protease inhibitor</keyword>
<dbReference type="AlphaFoldDB" id="A0AAW1LB83"/>
<name>A0AAW1LB83_POPJA</name>
<dbReference type="Proteomes" id="UP001458880">
    <property type="component" value="Unassembled WGS sequence"/>
</dbReference>
<dbReference type="InterPro" id="IPR042185">
    <property type="entry name" value="Serpin_sf_2"/>
</dbReference>
<evidence type="ECO:0000256" key="4">
    <source>
        <dbReference type="RuleBase" id="RU000411"/>
    </source>
</evidence>
<dbReference type="InterPro" id="IPR023796">
    <property type="entry name" value="Serpin_dom"/>
</dbReference>
<keyword evidence="2 6" id="KW-0646">Protease inhibitor</keyword>
<dbReference type="InterPro" id="IPR042178">
    <property type="entry name" value="Serpin_sf_1"/>
</dbReference>
<dbReference type="PANTHER" id="PTHR11461">
    <property type="entry name" value="SERINE PROTEASE INHIBITOR, SERPIN"/>
    <property type="match status" value="1"/>
</dbReference>
<dbReference type="EMBL" id="JASPKY010000137">
    <property type="protein sequence ID" value="KAK9731163.1"/>
    <property type="molecule type" value="Genomic_DNA"/>
</dbReference>
<dbReference type="PANTHER" id="PTHR11461:SF211">
    <property type="entry name" value="GH10112P-RELATED"/>
    <property type="match status" value="1"/>
</dbReference>
<dbReference type="GO" id="GO:0005615">
    <property type="term" value="C:extracellular space"/>
    <property type="evidence" value="ECO:0007669"/>
    <property type="project" value="InterPro"/>
</dbReference>
<dbReference type="SMART" id="SM00093">
    <property type="entry name" value="SERPIN"/>
    <property type="match status" value="1"/>
</dbReference>
<dbReference type="Gene3D" id="2.30.39.10">
    <property type="entry name" value="Alpha-1-antitrypsin, domain 1"/>
    <property type="match status" value="1"/>
</dbReference>
<accession>A0AAW1LB83</accession>
<proteinExistence type="inferred from homology"/>
<evidence type="ECO:0000256" key="1">
    <source>
        <dbReference type="ARBA" id="ARBA00009500"/>
    </source>
</evidence>
<keyword evidence="7" id="KW-1185">Reference proteome</keyword>